<evidence type="ECO:0000313" key="2">
    <source>
        <dbReference type="Proteomes" id="UP001159363"/>
    </source>
</evidence>
<organism evidence="1 2">
    <name type="scientific">Dryococelus australis</name>
    <dbReference type="NCBI Taxonomy" id="614101"/>
    <lineage>
        <taxon>Eukaryota</taxon>
        <taxon>Metazoa</taxon>
        <taxon>Ecdysozoa</taxon>
        <taxon>Arthropoda</taxon>
        <taxon>Hexapoda</taxon>
        <taxon>Insecta</taxon>
        <taxon>Pterygota</taxon>
        <taxon>Neoptera</taxon>
        <taxon>Polyneoptera</taxon>
        <taxon>Phasmatodea</taxon>
        <taxon>Verophasmatodea</taxon>
        <taxon>Anareolatae</taxon>
        <taxon>Phasmatidae</taxon>
        <taxon>Eurycanthinae</taxon>
        <taxon>Dryococelus</taxon>
    </lineage>
</organism>
<dbReference type="EMBL" id="JARBHB010000002">
    <property type="protein sequence ID" value="KAJ8891548.1"/>
    <property type="molecule type" value="Genomic_DNA"/>
</dbReference>
<proteinExistence type="predicted"/>
<name>A0ABQ9I6E4_9NEOP</name>
<dbReference type="Proteomes" id="UP001159363">
    <property type="component" value="Chromosome 2"/>
</dbReference>
<gene>
    <name evidence="1" type="ORF">PR048_004076</name>
</gene>
<reference evidence="1 2" key="1">
    <citation type="submission" date="2023-02" db="EMBL/GenBank/DDBJ databases">
        <title>LHISI_Scaffold_Assembly.</title>
        <authorList>
            <person name="Stuart O.P."/>
            <person name="Cleave R."/>
            <person name="Magrath M.J.L."/>
            <person name="Mikheyev A.S."/>
        </authorList>
    </citation>
    <scope>NUCLEOTIDE SEQUENCE [LARGE SCALE GENOMIC DNA]</scope>
    <source>
        <strain evidence="1">Daus_M_001</strain>
        <tissue evidence="1">Leg muscle</tissue>
    </source>
</reference>
<comment type="caution">
    <text evidence="1">The sequence shown here is derived from an EMBL/GenBank/DDBJ whole genome shotgun (WGS) entry which is preliminary data.</text>
</comment>
<accession>A0ABQ9I6E4</accession>
<sequence>METKVFGLTLKEFEEIQRCLQTFGGRVGQDGHTFTHPPIQLLDVLQVCFGYGIVSSCSQGPQNCPIWTLHRRPY</sequence>
<evidence type="ECO:0000313" key="1">
    <source>
        <dbReference type="EMBL" id="KAJ8891548.1"/>
    </source>
</evidence>
<protein>
    <submittedName>
        <fullName evidence="1">Uncharacterized protein</fullName>
    </submittedName>
</protein>
<keyword evidence="2" id="KW-1185">Reference proteome</keyword>